<evidence type="ECO:0000313" key="3">
    <source>
        <dbReference type="Proteomes" id="UP001597018"/>
    </source>
</evidence>
<dbReference type="Proteomes" id="UP001597018">
    <property type="component" value="Unassembled WGS sequence"/>
</dbReference>
<organism evidence="2 3">
    <name type="scientific">Saccharopolyspora rosea</name>
    <dbReference type="NCBI Taxonomy" id="524884"/>
    <lineage>
        <taxon>Bacteria</taxon>
        <taxon>Bacillati</taxon>
        <taxon>Actinomycetota</taxon>
        <taxon>Actinomycetes</taxon>
        <taxon>Pseudonocardiales</taxon>
        <taxon>Pseudonocardiaceae</taxon>
        <taxon>Saccharopolyspora</taxon>
    </lineage>
</organism>
<sequence length="279" mass="31902">MPRRAGPSARSRRLARTLRRLRADSGLSAAEVGRALGMSGSKLNRIEAAEIGIYQDDLEKLLDFFRVPRKRRVELLDIARHAEQRGWLRMRNANLPADWQTWTDFEEEATALRNYEPLMLPGLLQTAEYARSIIEATGGELVDGNIDELVSCRMARQTLLTKAEPVQFHAIVEEDVLKRPLEEDGARERQLRHLVAQAERTNITLQVMRSDRMHPGLNGPFVILEYDADPSLVWLESKLVSMFLEEDEQVESYVSTWQELEKLALGPEETLDLLRELVS</sequence>
<accession>A0ABW3FR12</accession>
<dbReference type="RefSeq" id="WP_263254355.1">
    <property type="nucleotide sequence ID" value="NZ_BAABLT010000048.1"/>
</dbReference>
<dbReference type="CDD" id="cd00093">
    <property type="entry name" value="HTH_XRE"/>
    <property type="match status" value="1"/>
</dbReference>
<evidence type="ECO:0000313" key="2">
    <source>
        <dbReference type="EMBL" id="MFD0920986.1"/>
    </source>
</evidence>
<dbReference type="Pfam" id="PF13560">
    <property type="entry name" value="HTH_31"/>
    <property type="match status" value="1"/>
</dbReference>
<dbReference type="InterPro" id="IPR010982">
    <property type="entry name" value="Lambda_DNA-bd_dom_sf"/>
</dbReference>
<gene>
    <name evidence="2" type="ORF">ACFQ16_14660</name>
</gene>
<protein>
    <submittedName>
        <fullName evidence="2">Helix-turn-helix domain-containing protein</fullName>
    </submittedName>
</protein>
<dbReference type="EMBL" id="JBHTIW010000010">
    <property type="protein sequence ID" value="MFD0920986.1"/>
    <property type="molecule type" value="Genomic_DNA"/>
</dbReference>
<dbReference type="SMART" id="SM00530">
    <property type="entry name" value="HTH_XRE"/>
    <property type="match status" value="1"/>
</dbReference>
<dbReference type="PROSITE" id="PS50943">
    <property type="entry name" value="HTH_CROC1"/>
    <property type="match status" value="1"/>
</dbReference>
<dbReference type="Gene3D" id="1.10.260.40">
    <property type="entry name" value="lambda repressor-like DNA-binding domains"/>
    <property type="match status" value="1"/>
</dbReference>
<dbReference type="SUPFAM" id="SSF47413">
    <property type="entry name" value="lambda repressor-like DNA-binding domains"/>
    <property type="match status" value="1"/>
</dbReference>
<comment type="caution">
    <text evidence="2">The sequence shown here is derived from an EMBL/GenBank/DDBJ whole genome shotgun (WGS) entry which is preliminary data.</text>
</comment>
<dbReference type="InterPro" id="IPR001387">
    <property type="entry name" value="Cro/C1-type_HTH"/>
</dbReference>
<name>A0ABW3FR12_9PSEU</name>
<evidence type="ECO:0000259" key="1">
    <source>
        <dbReference type="PROSITE" id="PS50943"/>
    </source>
</evidence>
<keyword evidence="3" id="KW-1185">Reference proteome</keyword>
<dbReference type="Pfam" id="PF19054">
    <property type="entry name" value="DUF5753"/>
    <property type="match status" value="1"/>
</dbReference>
<proteinExistence type="predicted"/>
<dbReference type="InterPro" id="IPR043917">
    <property type="entry name" value="DUF5753"/>
</dbReference>
<feature type="domain" description="HTH cro/C1-type" evidence="1">
    <location>
        <begin position="18"/>
        <end position="72"/>
    </location>
</feature>
<reference evidence="3" key="1">
    <citation type="journal article" date="2019" name="Int. J. Syst. Evol. Microbiol.">
        <title>The Global Catalogue of Microorganisms (GCM) 10K type strain sequencing project: providing services to taxonomists for standard genome sequencing and annotation.</title>
        <authorList>
            <consortium name="The Broad Institute Genomics Platform"/>
            <consortium name="The Broad Institute Genome Sequencing Center for Infectious Disease"/>
            <person name="Wu L."/>
            <person name="Ma J."/>
        </authorList>
    </citation>
    <scope>NUCLEOTIDE SEQUENCE [LARGE SCALE GENOMIC DNA]</scope>
    <source>
        <strain evidence="3">CCUG 56401</strain>
    </source>
</reference>